<dbReference type="EMBL" id="AP009552">
    <property type="protein sequence ID" value="BAG04736.1"/>
    <property type="molecule type" value="Genomic_DNA"/>
</dbReference>
<dbReference type="EnsemblBacteria" id="BAG03759">
    <property type="protein sequence ID" value="BAG03759"/>
    <property type="gene ID" value="MAE_39370"/>
</dbReference>
<dbReference type="KEGG" id="mar:MAE_36960"/>
<dbReference type="EMBL" id="AP009552">
    <property type="protein sequence ID" value="BAG05843.1"/>
    <property type="molecule type" value="Genomic_DNA"/>
</dbReference>
<dbReference type="EnsemblBacteria" id="BAG03518">
    <property type="protein sequence ID" value="BAG03518"/>
    <property type="gene ID" value="MAE_36960"/>
</dbReference>
<dbReference type="EMBL" id="AP009552">
    <property type="protein sequence ID" value="BAG00694.1"/>
    <property type="molecule type" value="Genomic_DNA"/>
</dbReference>
<dbReference type="EnsemblBacteria" id="BAG00485">
    <property type="protein sequence ID" value="BAG00485"/>
    <property type="gene ID" value="MAE_06630"/>
</dbReference>
<dbReference type="EnsemblBacteria" id="BAG01961">
    <property type="protein sequence ID" value="BAG01961"/>
    <property type="gene ID" value="MAE_21390"/>
</dbReference>
<dbReference type="KEGG" id="mar:MAE_18570"/>
<dbReference type="EMBL" id="AP009552">
    <property type="protein sequence ID" value="BAG01618.1"/>
    <property type="molecule type" value="Genomic_DNA"/>
</dbReference>
<dbReference type="EnsemblBacteria" id="BAG00830">
    <property type="protein sequence ID" value="BAG00830"/>
    <property type="gene ID" value="MAE_10080"/>
</dbReference>
<dbReference type="AlphaFoldDB" id="B0JFJ7"/>
<evidence type="ECO:0000313" key="11">
    <source>
        <dbReference type="EMBL" id="BAG01409.1"/>
    </source>
</evidence>
<evidence type="ECO:0000313" key="27">
    <source>
        <dbReference type="EMBL" id="BAG04567.1"/>
    </source>
</evidence>
<dbReference type="KEGG" id="mar:MAE_17570"/>
<evidence type="ECO:0000313" key="9">
    <source>
        <dbReference type="EMBL" id="BAG00830.1"/>
    </source>
</evidence>
<dbReference type="EnsemblBacteria" id="BAG02563">
    <property type="protein sequence ID" value="BAG02563"/>
    <property type="gene ID" value="MAE_27410"/>
</dbReference>
<dbReference type="EnsemblBacteria" id="BAG00694">
    <property type="protein sequence ID" value="BAG00694"/>
    <property type="gene ID" value="MAE_08720"/>
</dbReference>
<evidence type="ECO:0000313" key="20">
    <source>
        <dbReference type="EMBL" id="BAG02558.1"/>
    </source>
</evidence>
<dbReference type="EMBL" id="AP009552">
    <property type="protein sequence ID" value="BAG00485.1"/>
    <property type="molecule type" value="Genomic_DNA"/>
</dbReference>
<dbReference type="KEGG" id="mar:MAE_15870"/>
<dbReference type="EnsemblBacteria" id="BAG01965">
    <property type="protein sequence ID" value="BAG01965"/>
    <property type="gene ID" value="MAE_21430"/>
</dbReference>
<dbReference type="KEGG" id="mar:MAE_61000"/>
<dbReference type="KEGG" id="mar:MAE_53940"/>
<evidence type="ECO:0000313" key="24">
    <source>
        <dbReference type="EMBL" id="BAG03634.1"/>
    </source>
</evidence>
<dbReference type="EnsemblBacteria" id="BAG00299">
    <property type="protein sequence ID" value="BAG00299"/>
    <property type="gene ID" value="MAE_04770"/>
</dbReference>
<evidence type="ECO:0000313" key="32">
    <source>
        <dbReference type="Proteomes" id="UP000001510"/>
    </source>
</evidence>
<evidence type="ECO:0000313" key="7">
    <source>
        <dbReference type="EMBL" id="BAG00485.1"/>
    </source>
</evidence>
<feature type="compositionally biased region" description="Polar residues" evidence="1">
    <location>
        <begin position="10"/>
        <end position="30"/>
    </location>
</feature>
<evidence type="ECO:0000313" key="2">
    <source>
        <dbReference type="EMBL" id="BAF99883.1"/>
    </source>
</evidence>
<dbReference type="KEGG" id="mar:MAE_47450"/>
<dbReference type="KEGG" id="mar:MAE_10080"/>
<evidence type="ECO:0000313" key="10">
    <source>
        <dbReference type="EMBL" id="BAG01291.1"/>
    </source>
</evidence>
<evidence type="ECO:0000313" key="13">
    <source>
        <dbReference type="EMBL" id="BAG01579.1"/>
    </source>
</evidence>
<evidence type="ECO:0000313" key="3">
    <source>
        <dbReference type="EMBL" id="BAG00295.1"/>
    </source>
</evidence>
<dbReference type="EMBL" id="AP009552">
    <property type="protein sequence ID" value="BAG01963.1"/>
    <property type="molecule type" value="Genomic_DNA"/>
</dbReference>
<dbReference type="EnsemblBacteria" id="BAG03634">
    <property type="protein sequence ID" value="BAG03634"/>
    <property type="gene ID" value="MAE_38120"/>
</dbReference>
<dbReference type="KEGG" id="mar:MAE_49140"/>
<dbReference type="KEGG" id="mar:MAE_04730"/>
<dbReference type="EMBL" id="AP009552">
    <property type="protein sequence ID" value="BAG00295.1"/>
    <property type="molecule type" value="Genomic_DNA"/>
</dbReference>
<dbReference type="EnsemblBacteria" id="BAG01679">
    <property type="protein sequence ID" value="BAG01679"/>
    <property type="gene ID" value="MAE_18570"/>
</dbReference>
<dbReference type="KEGG" id="mar:MAE_21410"/>
<feature type="region of interest" description="Disordered" evidence="1">
    <location>
        <begin position="1"/>
        <end position="30"/>
    </location>
</feature>
<organism evidence="2 32">
    <name type="scientific">Microcystis aeruginosa (strain NIES-843 / IAM M-2473)</name>
    <dbReference type="NCBI Taxonomy" id="449447"/>
    <lineage>
        <taxon>Bacteria</taxon>
        <taxon>Bacillati</taxon>
        <taxon>Cyanobacteriota</taxon>
        <taxon>Cyanophyceae</taxon>
        <taxon>Oscillatoriophycideae</taxon>
        <taxon>Chroococcales</taxon>
        <taxon>Microcystaceae</taxon>
        <taxon>Microcystis</taxon>
    </lineage>
</organism>
<dbReference type="EnsemblBacteria" id="BAG00295">
    <property type="protein sequence ID" value="BAG00295"/>
    <property type="gene ID" value="MAE_04730"/>
</dbReference>
<dbReference type="EnsemblBacteria" id="BAG03520">
    <property type="protein sequence ID" value="BAG03520"/>
    <property type="gene ID" value="MAE_36980"/>
</dbReference>
<dbReference type="EMBL" id="AP009552">
    <property type="protein sequence ID" value="BAG01961.1"/>
    <property type="molecule type" value="Genomic_DNA"/>
</dbReference>
<evidence type="ECO:0000313" key="12">
    <source>
        <dbReference type="EMBL" id="BAG01411.1"/>
    </source>
</evidence>
<dbReference type="EnsemblBacteria" id="BAG05922">
    <property type="protein sequence ID" value="BAG05922"/>
    <property type="gene ID" value="MAE_61000"/>
</dbReference>
<dbReference type="KEGG" id="mar:MAE_60210"/>
<evidence type="ECO:0000313" key="4">
    <source>
        <dbReference type="EMBL" id="BAG00299.1"/>
    </source>
</evidence>
<dbReference type="EMBL" id="AP009552">
    <property type="protein sequence ID" value="BAG01679.1"/>
    <property type="molecule type" value="Genomic_DNA"/>
</dbReference>
<evidence type="ECO:0000313" key="15">
    <source>
        <dbReference type="EMBL" id="BAG01679.1"/>
    </source>
</evidence>
<dbReference type="EMBL" id="AP009552">
    <property type="protein sequence ID" value="BAG01579.1"/>
    <property type="molecule type" value="Genomic_DNA"/>
</dbReference>
<protein>
    <submittedName>
        <fullName evidence="2">Uncharacterized protein</fullName>
    </submittedName>
</protein>
<dbReference type="EMBL" id="AP009552">
    <property type="protein sequence ID" value="BAG03520.1"/>
    <property type="molecule type" value="Genomic_DNA"/>
</dbReference>
<dbReference type="KEGG" id="mar:MAE_15890"/>
<evidence type="ECO:0000313" key="21">
    <source>
        <dbReference type="EMBL" id="BAG02563.1"/>
    </source>
</evidence>
<dbReference type="STRING" id="449447.MAE_00620"/>
<accession>B0JFJ7</accession>
<dbReference type="KEGG" id="mar:MAE_38120"/>
<dbReference type="KEGG" id="mar:MAE_26380"/>
<evidence type="ECO:0000313" key="31">
    <source>
        <dbReference type="EMBL" id="BAG05922.1"/>
    </source>
</evidence>
<dbReference type="KEGG" id="mar:MAE_04770"/>
<dbReference type="EnsemblBacteria" id="BAG00396">
    <property type="protein sequence ID" value="BAG00396"/>
    <property type="gene ID" value="MAE_05740"/>
</dbReference>
<dbReference type="EMBL" id="AP009552">
    <property type="protein sequence ID" value="BAG02558.1"/>
    <property type="molecule type" value="Genomic_DNA"/>
</dbReference>
<gene>
    <name evidence="2" type="ordered locus">MAE_00620</name>
    <name evidence="3" type="ordered locus">MAE_04730</name>
    <name evidence="4" type="ordered locus">MAE_04770</name>
    <name evidence="5" type="ordered locus">MAE_05670</name>
    <name evidence="6" type="ordered locus">MAE_05740</name>
    <name evidence="7" type="ordered locus">MAE_06630</name>
    <name evidence="8" type="ordered locus">MAE_08720</name>
    <name evidence="9" type="ordered locus">MAE_10080</name>
    <name evidence="10" type="ordered locus">MAE_14690</name>
    <name evidence="11" type="ordered locus">MAE_15870</name>
    <name evidence="12" type="ordered locus">MAE_15890</name>
    <name evidence="13" type="ordered locus">MAE_17570</name>
    <name evidence="14" type="ordered locus">MAE_17960</name>
    <name evidence="15" type="ordered locus">MAE_18570</name>
    <name evidence="16" type="ordered locus">MAE_21390</name>
    <name evidence="17" type="ordered locus">MAE_21410</name>
    <name evidence="18" type="ordered locus">MAE_21430</name>
    <name evidence="19" type="ordered locus">MAE_26380</name>
    <name evidence="20" type="ordered locus">MAE_27360</name>
    <name evidence="21" type="ordered locus">MAE_27410</name>
    <name evidence="22" type="ordered locus">MAE_36960</name>
    <name evidence="23" type="ordered locus">MAE_36980</name>
    <name evidence="24" type="ordered locus">MAE_38120</name>
    <name evidence="25" type="ordered locus">MAE_39370</name>
    <name evidence="26" type="ordered locus">MAE_39420</name>
    <name evidence="27" type="ordered locus">MAE_47450</name>
    <name evidence="28" type="ordered locus">MAE_49140</name>
    <name evidence="29" type="ordered locus">MAE_53940</name>
    <name evidence="30" type="ordered locus">MAE_60210</name>
    <name evidence="31" type="ordered locus">MAE_61000</name>
</gene>
<dbReference type="EnsemblBacteria" id="BAG04567">
    <property type="protein sequence ID" value="BAG04567"/>
    <property type="gene ID" value="MAE_47450"/>
</dbReference>
<evidence type="ECO:0000313" key="5">
    <source>
        <dbReference type="EMBL" id="BAG00389.1"/>
    </source>
</evidence>
<evidence type="ECO:0000313" key="25">
    <source>
        <dbReference type="EMBL" id="BAG03759.1"/>
    </source>
</evidence>
<dbReference type="EMBL" id="AP009552">
    <property type="protein sequence ID" value="BAG00389.1"/>
    <property type="molecule type" value="Genomic_DNA"/>
</dbReference>
<dbReference type="KEGG" id="mar:MAE_05670"/>
<dbReference type="KEGG" id="mar:MAE_21430"/>
<evidence type="ECO:0000313" key="30">
    <source>
        <dbReference type="EMBL" id="BAG05843.1"/>
    </source>
</evidence>
<dbReference type="EnsemblBacteria" id="BAG01411">
    <property type="protein sequence ID" value="BAG01411"/>
    <property type="gene ID" value="MAE_15890"/>
</dbReference>
<dbReference type="EMBL" id="AP009552">
    <property type="protein sequence ID" value="BAG01409.1"/>
    <property type="molecule type" value="Genomic_DNA"/>
</dbReference>
<dbReference type="KEGG" id="mar:MAE_39420"/>
<dbReference type="KEGG" id="mar:MAE_17960"/>
<dbReference type="KEGG" id="mar:MAE_14690"/>
<evidence type="ECO:0000313" key="16">
    <source>
        <dbReference type="EMBL" id="BAG01961.1"/>
    </source>
</evidence>
<evidence type="ECO:0000313" key="8">
    <source>
        <dbReference type="EMBL" id="BAG00694.1"/>
    </source>
</evidence>
<dbReference type="KEGG" id="mar:MAE_36980"/>
<dbReference type="EnsemblBacteria" id="BAG05216">
    <property type="protein sequence ID" value="BAG05216"/>
    <property type="gene ID" value="MAE_53940"/>
</dbReference>
<dbReference type="EnsemblBacteria" id="BAG01963">
    <property type="protein sequence ID" value="BAG01963"/>
    <property type="gene ID" value="MAE_21410"/>
</dbReference>
<dbReference type="KEGG" id="mar:MAE_00620"/>
<dbReference type="EnsemblBacteria" id="BAG01409">
    <property type="protein sequence ID" value="BAG01409"/>
    <property type="gene ID" value="MAE_15870"/>
</dbReference>
<evidence type="ECO:0000313" key="14">
    <source>
        <dbReference type="EMBL" id="BAG01618.1"/>
    </source>
</evidence>
<dbReference type="EnsemblBacteria" id="BAG02460">
    <property type="protein sequence ID" value="BAG02460"/>
    <property type="gene ID" value="MAE_26380"/>
</dbReference>
<dbReference type="EMBL" id="AP009552">
    <property type="protein sequence ID" value="BAG00830.1"/>
    <property type="molecule type" value="Genomic_DNA"/>
</dbReference>
<evidence type="ECO:0000313" key="6">
    <source>
        <dbReference type="EMBL" id="BAG00396.1"/>
    </source>
</evidence>
<evidence type="ECO:0000313" key="18">
    <source>
        <dbReference type="EMBL" id="BAG01965.1"/>
    </source>
</evidence>
<dbReference type="EnsemblBacteria" id="BAG02558">
    <property type="protein sequence ID" value="BAG02558"/>
    <property type="gene ID" value="MAE_27360"/>
</dbReference>
<dbReference type="Proteomes" id="UP000001510">
    <property type="component" value="Chromosome"/>
</dbReference>
<dbReference type="EMBL" id="AP009552">
    <property type="protein sequence ID" value="BAG03518.1"/>
    <property type="molecule type" value="Genomic_DNA"/>
</dbReference>
<evidence type="ECO:0000313" key="22">
    <source>
        <dbReference type="EMBL" id="BAG03518.1"/>
    </source>
</evidence>
<evidence type="ECO:0000256" key="1">
    <source>
        <dbReference type="SAM" id="MobiDB-lite"/>
    </source>
</evidence>
<dbReference type="EMBL" id="AP009552">
    <property type="protein sequence ID" value="BAG00299.1"/>
    <property type="molecule type" value="Genomic_DNA"/>
</dbReference>
<evidence type="ECO:0000313" key="26">
    <source>
        <dbReference type="EMBL" id="BAG03764.1"/>
    </source>
</evidence>
<dbReference type="EMBL" id="AP009552">
    <property type="protein sequence ID" value="BAG03634.1"/>
    <property type="molecule type" value="Genomic_DNA"/>
</dbReference>
<evidence type="ECO:0000313" key="17">
    <source>
        <dbReference type="EMBL" id="BAG01963.1"/>
    </source>
</evidence>
<dbReference type="KEGG" id="mar:MAE_05740"/>
<dbReference type="EMBL" id="AP009552">
    <property type="protein sequence ID" value="BAF99883.1"/>
    <property type="molecule type" value="Genomic_DNA"/>
</dbReference>
<dbReference type="EMBL" id="AP009552">
    <property type="protein sequence ID" value="BAG05216.1"/>
    <property type="molecule type" value="Genomic_DNA"/>
</dbReference>
<sequence>MGIQPRGLNRQGNNNSHYYSTNDSSLVTQEPDTAKVVSPVLKQGVGRRLPALL</sequence>
<dbReference type="HOGENOM" id="CLU_3063406_0_0_3"/>
<dbReference type="EMBL" id="AP009552">
    <property type="protein sequence ID" value="BAG01411.1"/>
    <property type="molecule type" value="Genomic_DNA"/>
</dbReference>
<dbReference type="EMBL" id="AP009552">
    <property type="protein sequence ID" value="BAG02460.1"/>
    <property type="molecule type" value="Genomic_DNA"/>
</dbReference>
<dbReference type="PaxDb" id="449447-MAE_00620"/>
<evidence type="ECO:0000313" key="29">
    <source>
        <dbReference type="EMBL" id="BAG05216.1"/>
    </source>
</evidence>
<dbReference type="KEGG" id="mar:MAE_27360"/>
<dbReference type="EnsemblBacteria" id="BAF99883">
    <property type="protein sequence ID" value="BAF99883"/>
    <property type="gene ID" value="MAE_00620"/>
</dbReference>
<dbReference type="EMBL" id="AP009552">
    <property type="protein sequence ID" value="BAG04567.1"/>
    <property type="molecule type" value="Genomic_DNA"/>
</dbReference>
<dbReference type="EnsemblBacteria" id="BAG01291">
    <property type="protein sequence ID" value="BAG01291"/>
    <property type="gene ID" value="MAE_14690"/>
</dbReference>
<proteinExistence type="predicted"/>
<dbReference type="EMBL" id="AP009552">
    <property type="protein sequence ID" value="BAG05922.1"/>
    <property type="molecule type" value="Genomic_DNA"/>
</dbReference>
<dbReference type="EMBL" id="AP009552">
    <property type="protein sequence ID" value="BAG01965.1"/>
    <property type="molecule type" value="Genomic_DNA"/>
</dbReference>
<dbReference type="EMBL" id="AP009552">
    <property type="protein sequence ID" value="BAG02563.1"/>
    <property type="molecule type" value="Genomic_DNA"/>
</dbReference>
<reference evidence="2 32" key="1">
    <citation type="journal article" date="2007" name="DNA Res.">
        <title>Complete genomic structure of the bloom-forming toxic cyanobacterium Microcystis aeruginosa NIES-843.</title>
        <authorList>
            <person name="Kaneko T."/>
            <person name="Nakajima N."/>
            <person name="Okamoto S."/>
            <person name="Suzuki I."/>
            <person name="Tanabe Y."/>
            <person name="Tamaoki M."/>
            <person name="Nakamura Y."/>
            <person name="Kasai F."/>
            <person name="Watanabe A."/>
            <person name="Kawashima K."/>
            <person name="Kishida Y."/>
            <person name="Ono A."/>
            <person name="Shimizu Y."/>
            <person name="Takahashi C."/>
            <person name="Minami C."/>
            <person name="Fujishiro T."/>
            <person name="Kohara M."/>
            <person name="Katoh M."/>
            <person name="Nakazaki N."/>
            <person name="Nakayama S."/>
            <person name="Yamada M."/>
            <person name="Tabata S."/>
            <person name="Watanabe M.M."/>
        </authorList>
    </citation>
    <scope>NUCLEOTIDE SEQUENCE [LARGE SCALE GENOMIC DNA]</scope>
    <source>
        <strain evidence="2">NIES-843</strain>
        <strain evidence="32">NIES-843 / IAM M-247</strain>
    </source>
</reference>
<dbReference type="EnsemblBacteria" id="BAG00389">
    <property type="protein sequence ID" value="BAG00389"/>
    <property type="gene ID" value="MAE_05670"/>
</dbReference>
<dbReference type="EMBL" id="AP009552">
    <property type="protein sequence ID" value="BAG00396.1"/>
    <property type="molecule type" value="Genomic_DNA"/>
</dbReference>
<dbReference type="EMBL" id="AP009552">
    <property type="protein sequence ID" value="BAG01291.1"/>
    <property type="molecule type" value="Genomic_DNA"/>
</dbReference>
<dbReference type="KEGG" id="mar:MAE_27410"/>
<dbReference type="EnsemblBacteria" id="BAG01579">
    <property type="protein sequence ID" value="BAG01579"/>
    <property type="gene ID" value="MAE_17570"/>
</dbReference>
<dbReference type="KEGG" id="mar:MAE_21390"/>
<dbReference type="KEGG" id="mar:MAE_08720"/>
<dbReference type="EMBL" id="AP009552">
    <property type="protein sequence ID" value="BAG03764.1"/>
    <property type="molecule type" value="Genomic_DNA"/>
</dbReference>
<dbReference type="EnsemblBacteria" id="BAG04736">
    <property type="protein sequence ID" value="BAG04736"/>
    <property type="gene ID" value="MAE_49140"/>
</dbReference>
<dbReference type="EnsemblBacteria" id="BAG01618">
    <property type="protein sequence ID" value="BAG01618"/>
    <property type="gene ID" value="MAE_17960"/>
</dbReference>
<dbReference type="EnsemblBacteria" id="BAG05843">
    <property type="protein sequence ID" value="BAG05843"/>
    <property type="gene ID" value="MAE_60210"/>
</dbReference>
<name>B0JFJ7_MICAN</name>
<dbReference type="EMBL" id="AP009552">
    <property type="protein sequence ID" value="BAG03759.1"/>
    <property type="molecule type" value="Genomic_DNA"/>
</dbReference>
<evidence type="ECO:0000313" key="19">
    <source>
        <dbReference type="EMBL" id="BAG02460.1"/>
    </source>
</evidence>
<dbReference type="EnsemblBacteria" id="BAG03764">
    <property type="protein sequence ID" value="BAG03764"/>
    <property type="gene ID" value="MAE_39420"/>
</dbReference>
<dbReference type="KEGG" id="mar:MAE_06630"/>
<keyword evidence="32" id="KW-1185">Reference proteome</keyword>
<dbReference type="KEGG" id="mar:MAE_39370"/>
<evidence type="ECO:0000313" key="23">
    <source>
        <dbReference type="EMBL" id="BAG03520.1"/>
    </source>
</evidence>
<evidence type="ECO:0000313" key="28">
    <source>
        <dbReference type="EMBL" id="BAG04736.1"/>
    </source>
</evidence>